<organism evidence="1 2">
    <name type="scientific">Fulvivirga imtechensis AK7</name>
    <dbReference type="NCBI Taxonomy" id="1237149"/>
    <lineage>
        <taxon>Bacteria</taxon>
        <taxon>Pseudomonadati</taxon>
        <taxon>Bacteroidota</taxon>
        <taxon>Cytophagia</taxon>
        <taxon>Cytophagales</taxon>
        <taxon>Fulvivirgaceae</taxon>
        <taxon>Fulvivirga</taxon>
    </lineage>
</organism>
<dbReference type="STRING" id="1237149.C900_04966"/>
<keyword evidence="1" id="KW-0489">Methyltransferase</keyword>
<dbReference type="SUPFAM" id="SSF53335">
    <property type="entry name" value="S-adenosyl-L-methionine-dependent methyltransferases"/>
    <property type="match status" value="1"/>
</dbReference>
<dbReference type="GO" id="GO:0032259">
    <property type="term" value="P:methylation"/>
    <property type="evidence" value="ECO:0007669"/>
    <property type="project" value="UniProtKB-KW"/>
</dbReference>
<dbReference type="OrthoDB" id="1143568at2"/>
<protein>
    <submittedName>
        <fullName evidence="1">Putative methyltransferase</fullName>
    </submittedName>
</protein>
<dbReference type="eggNOG" id="COG0500">
    <property type="taxonomic scope" value="Bacteria"/>
</dbReference>
<gene>
    <name evidence="1" type="ORF">C900_04966</name>
</gene>
<reference evidence="1 2" key="1">
    <citation type="submission" date="2012-12" db="EMBL/GenBank/DDBJ databases">
        <title>Genome assembly of Fulvivirga imtechensis AK7.</title>
        <authorList>
            <person name="Nupur N."/>
            <person name="Khatri I."/>
            <person name="Kumar R."/>
            <person name="Subramanian S."/>
            <person name="Pinnaka A."/>
        </authorList>
    </citation>
    <scope>NUCLEOTIDE SEQUENCE [LARGE SCALE GENOMIC DNA]</scope>
    <source>
        <strain evidence="1 2">AK7</strain>
    </source>
</reference>
<keyword evidence="2" id="KW-1185">Reference proteome</keyword>
<proteinExistence type="predicted"/>
<accession>L8JPJ1</accession>
<dbReference type="Pfam" id="PF13489">
    <property type="entry name" value="Methyltransf_23"/>
    <property type="match status" value="1"/>
</dbReference>
<dbReference type="InterPro" id="IPR029063">
    <property type="entry name" value="SAM-dependent_MTases_sf"/>
</dbReference>
<dbReference type="AlphaFoldDB" id="L8JPJ1"/>
<name>L8JPJ1_9BACT</name>
<dbReference type="CDD" id="cd02440">
    <property type="entry name" value="AdoMet_MTases"/>
    <property type="match status" value="1"/>
</dbReference>
<comment type="caution">
    <text evidence="1">The sequence shown here is derived from an EMBL/GenBank/DDBJ whole genome shotgun (WGS) entry which is preliminary data.</text>
</comment>
<dbReference type="Proteomes" id="UP000011135">
    <property type="component" value="Unassembled WGS sequence"/>
</dbReference>
<dbReference type="RefSeq" id="WP_009582120.1">
    <property type="nucleotide sequence ID" value="NZ_AMZN01000072.1"/>
</dbReference>
<sequence length="232" mass="26281">MPQSKDTYGQALYDYHRAVFQPPLLLHTSYGGIEDMPVEVFFRSEKDLTTLEESALHLCYGRVLDVGAGAGAHSLILQDRVEEVIAIETSEGACKVMRERGVLNVVNRSVFKYNPQGKFDNLLILMNGTGVFGAFSNFILSLQHLRNLLKPDGQIIIDSSDISYLYEDDEIAAQKGEVAYQYEYKGQYSDWFPWLYVDKVELQKLAEEAGFSSNIVFEDENDQYLAVLKPQL</sequence>
<dbReference type="Gene3D" id="3.40.50.150">
    <property type="entry name" value="Vaccinia Virus protein VP39"/>
    <property type="match status" value="1"/>
</dbReference>
<dbReference type="EMBL" id="AMZN01000072">
    <property type="protein sequence ID" value="ELR69434.1"/>
    <property type="molecule type" value="Genomic_DNA"/>
</dbReference>
<evidence type="ECO:0000313" key="1">
    <source>
        <dbReference type="EMBL" id="ELR69434.1"/>
    </source>
</evidence>
<evidence type="ECO:0000313" key="2">
    <source>
        <dbReference type="Proteomes" id="UP000011135"/>
    </source>
</evidence>
<dbReference type="GO" id="GO:0008168">
    <property type="term" value="F:methyltransferase activity"/>
    <property type="evidence" value="ECO:0007669"/>
    <property type="project" value="UniProtKB-KW"/>
</dbReference>
<keyword evidence="1" id="KW-0808">Transferase</keyword>